<dbReference type="PANTHER" id="PTHR39184:SF1">
    <property type="entry name" value="PBSX PHAGE TERMINASE LARGE SUBUNIT"/>
    <property type="match status" value="1"/>
</dbReference>
<accession>A0A1R4H197</accession>
<reference evidence="4" key="1">
    <citation type="submission" date="2017-02" db="EMBL/GenBank/DDBJ databases">
        <authorList>
            <person name="Daims H."/>
        </authorList>
    </citation>
    <scope>NUCLEOTIDE SEQUENCE [LARGE SCALE GENOMIC DNA]</scope>
</reference>
<feature type="domain" description="Phage terminase large subunit C-terminal" evidence="2">
    <location>
        <begin position="249"/>
        <end position="390"/>
    </location>
</feature>
<dbReference type="InterPro" id="IPR027417">
    <property type="entry name" value="P-loop_NTPase"/>
</dbReference>
<feature type="domain" description="Phage terminase large subunit N-terminal" evidence="1">
    <location>
        <begin position="27"/>
        <end position="216"/>
    </location>
</feature>
<dbReference type="InterPro" id="IPR006437">
    <property type="entry name" value="Phage_terminase_lsu"/>
</dbReference>
<dbReference type="NCBIfam" id="TIGR01547">
    <property type="entry name" value="phage_term_2"/>
    <property type="match status" value="1"/>
</dbReference>
<gene>
    <name evidence="3" type="ORF">CRENPOLYSF1_1290005</name>
</gene>
<dbReference type="InterPro" id="IPR052380">
    <property type="entry name" value="Viral_DNA_packaging_terminase"/>
</dbReference>
<organism evidence="3 4">
    <name type="scientific">Crenothrix polyspora</name>
    <dbReference type="NCBI Taxonomy" id="360316"/>
    <lineage>
        <taxon>Bacteria</taxon>
        <taxon>Pseudomonadati</taxon>
        <taxon>Pseudomonadota</taxon>
        <taxon>Gammaproteobacteria</taxon>
        <taxon>Methylococcales</taxon>
        <taxon>Crenotrichaceae</taxon>
        <taxon>Crenothrix</taxon>
    </lineage>
</organism>
<dbReference type="InterPro" id="IPR035413">
    <property type="entry name" value="Terminase_L_C"/>
</dbReference>
<evidence type="ECO:0000259" key="1">
    <source>
        <dbReference type="Pfam" id="PF04466"/>
    </source>
</evidence>
<protein>
    <submittedName>
        <fullName evidence="3">Phage terminase, large subunit, PBSX family</fullName>
    </submittedName>
</protein>
<sequence>MSGLAQINVPDKLWPVFAAPRGSVRYRGAYGGRGSGKSQNFATMAAVWGYSENLRILCTRELQVSIRESFHAELANAIKAVPWLLAHYAIGESYISGKNGTEFIFKGLRHNISSIKSMAKIDLCIVEEAEDVPESSWIDLIPTIRSPKAEIWVVWNPRTDNSPVDRRFRKHIDDDMLIAEINYTDNPWFPATLEAERLRDYRNLDPALYGHIWDGRYLAISDAQVLKGKYEIAEFEPLPDWDGAYFGADWGFSVDPTAVTKCWIHKNVLYVEYEAYGAGVEIDHLPALFDSIPSIRRHVIWADNARPETISYMRRQGFNIRGAVKGKGSVEDGVANLRGYDKIIIHPRCKNAINEARLWSYKVDRLSGDVLPVLVDANNHVYDSIRYSLEPIMKRGNGSQQITTQQSSIGVW</sequence>
<keyword evidence="4" id="KW-1185">Reference proteome</keyword>
<dbReference type="OrthoDB" id="5684611at2"/>
<dbReference type="InterPro" id="IPR035412">
    <property type="entry name" value="Terminase_L_N"/>
</dbReference>
<evidence type="ECO:0000259" key="2">
    <source>
        <dbReference type="Pfam" id="PF17288"/>
    </source>
</evidence>
<dbReference type="Pfam" id="PF04466">
    <property type="entry name" value="Terminase_3"/>
    <property type="match status" value="1"/>
</dbReference>
<dbReference type="EMBL" id="FUKI01000034">
    <property type="protein sequence ID" value="SJM89976.1"/>
    <property type="molecule type" value="Genomic_DNA"/>
</dbReference>
<dbReference type="Gene3D" id="3.40.50.300">
    <property type="entry name" value="P-loop containing nucleotide triphosphate hydrolases"/>
    <property type="match status" value="1"/>
</dbReference>
<evidence type="ECO:0000313" key="4">
    <source>
        <dbReference type="Proteomes" id="UP000195667"/>
    </source>
</evidence>
<dbReference type="Pfam" id="PF17288">
    <property type="entry name" value="Terminase_3C"/>
    <property type="match status" value="1"/>
</dbReference>
<proteinExistence type="predicted"/>
<dbReference type="PANTHER" id="PTHR39184">
    <property type="match status" value="1"/>
</dbReference>
<dbReference type="Gene3D" id="3.30.420.280">
    <property type="match status" value="1"/>
</dbReference>
<name>A0A1R4H197_9GAMM</name>
<dbReference type="Proteomes" id="UP000195667">
    <property type="component" value="Unassembled WGS sequence"/>
</dbReference>
<evidence type="ECO:0000313" key="3">
    <source>
        <dbReference type="EMBL" id="SJM89976.1"/>
    </source>
</evidence>
<dbReference type="AlphaFoldDB" id="A0A1R4H197"/>
<dbReference type="RefSeq" id="WP_087142344.1">
    <property type="nucleotide sequence ID" value="NZ_FUKI01000034.1"/>
</dbReference>